<sequence>MKIEQNYTKEGLIRGCNKAIISSANCILNQKWDAYQNVATQELIGDLKEELDAKTETQRNNLQFILNQALDEDNLTQTILVSSLFTGDNIFKLEEKSKVSFHTAFVSYISNAKDKKNPLYCNIGLSRTVSPLGKWKITGINFFDNDFALNNSF</sequence>
<reference evidence="2" key="1">
    <citation type="submission" date="2016-11" db="UniProtKB">
        <authorList>
            <consortium name="WormBaseParasite"/>
        </authorList>
    </citation>
    <scope>IDENTIFICATION</scope>
    <source>
        <strain evidence="2">KR3021</strain>
    </source>
</reference>
<dbReference type="WBParaSite" id="RSKR_0000670100.1">
    <property type="protein sequence ID" value="RSKR_0000670100.1"/>
    <property type="gene ID" value="RSKR_0000670100"/>
</dbReference>
<evidence type="ECO:0000313" key="1">
    <source>
        <dbReference type="Proteomes" id="UP000095286"/>
    </source>
</evidence>
<organism evidence="1 2">
    <name type="scientific">Rhabditophanes sp. KR3021</name>
    <dbReference type="NCBI Taxonomy" id="114890"/>
    <lineage>
        <taxon>Eukaryota</taxon>
        <taxon>Metazoa</taxon>
        <taxon>Ecdysozoa</taxon>
        <taxon>Nematoda</taxon>
        <taxon>Chromadorea</taxon>
        <taxon>Rhabditida</taxon>
        <taxon>Tylenchina</taxon>
        <taxon>Panagrolaimomorpha</taxon>
        <taxon>Strongyloidoidea</taxon>
        <taxon>Alloionematidae</taxon>
        <taxon>Rhabditophanes</taxon>
    </lineage>
</organism>
<name>A0AC35U1M7_9BILA</name>
<accession>A0AC35U1M7</accession>
<protein>
    <submittedName>
        <fullName evidence="2">DUF4347 domain-containing protein</fullName>
    </submittedName>
</protein>
<dbReference type="Proteomes" id="UP000095286">
    <property type="component" value="Unplaced"/>
</dbReference>
<proteinExistence type="predicted"/>
<evidence type="ECO:0000313" key="2">
    <source>
        <dbReference type="WBParaSite" id="RSKR_0000670100.1"/>
    </source>
</evidence>